<reference evidence="4" key="1">
    <citation type="submission" date="2023-07" db="EMBL/GenBank/DDBJ databases">
        <title>Conexibacter stalactiti sp. nov., isolated from stalactites in a lava cave and emended description of the genus Conexibacter.</title>
        <authorList>
            <person name="Lee S.D."/>
        </authorList>
    </citation>
    <scope>NUCLEOTIDE SEQUENCE [LARGE SCALE GENOMIC DNA]</scope>
    <source>
        <strain evidence="4">KCTC 39840</strain>
    </source>
</reference>
<keyword evidence="2" id="KW-1133">Transmembrane helix</keyword>
<protein>
    <submittedName>
        <fullName evidence="3">Uncharacterized protein</fullName>
    </submittedName>
</protein>
<accession>A0ABU4HI50</accession>
<name>A0ABU4HI50_9ACTN</name>
<organism evidence="3 4">
    <name type="scientific">Conexibacter stalactiti</name>
    <dbReference type="NCBI Taxonomy" id="1940611"/>
    <lineage>
        <taxon>Bacteria</taxon>
        <taxon>Bacillati</taxon>
        <taxon>Actinomycetota</taxon>
        <taxon>Thermoleophilia</taxon>
        <taxon>Solirubrobacterales</taxon>
        <taxon>Conexibacteraceae</taxon>
        <taxon>Conexibacter</taxon>
    </lineage>
</organism>
<evidence type="ECO:0000256" key="2">
    <source>
        <dbReference type="SAM" id="Phobius"/>
    </source>
</evidence>
<feature type="region of interest" description="Disordered" evidence="1">
    <location>
        <begin position="450"/>
        <end position="483"/>
    </location>
</feature>
<keyword evidence="2" id="KW-0472">Membrane</keyword>
<dbReference type="EMBL" id="JAWSTH010000002">
    <property type="protein sequence ID" value="MDW5592983.1"/>
    <property type="molecule type" value="Genomic_DNA"/>
</dbReference>
<keyword evidence="2" id="KW-0812">Transmembrane</keyword>
<evidence type="ECO:0000256" key="1">
    <source>
        <dbReference type="SAM" id="MobiDB-lite"/>
    </source>
</evidence>
<comment type="caution">
    <text evidence="3">The sequence shown here is derived from an EMBL/GenBank/DDBJ whole genome shotgun (WGS) entry which is preliminary data.</text>
</comment>
<feature type="compositionally biased region" description="Low complexity" evidence="1">
    <location>
        <begin position="40"/>
        <end position="56"/>
    </location>
</feature>
<sequence length="483" mass="52352">MPVPNVKLAIGLVFLAMAAAGFAVGVALLTAPSLPEAPSTTTGGVTRTTPAPARPGARARRRPATSPQMLRPEVPGRSHDDADGPIDWLGERSVVELLGIATAAGTLLGTLVAIAIVVRTVRRRVRNRGARTYERYEIRLSAHDECAPEDLEEAVEAIVGLVRERADVRWREGQPWLAFELRYDAAGDGELEWTMCVVCQPRVVRQLDAALAAAYPAVRIGYDFVADPQPLDGSAWRPAYVERLRKHRSFVFALGRERATSRGSSGPAAPLVELIAQAQVAAAQPSVVRLTLVPTLHAVERLAASLARGEANRSARAEQWGAPDAGLRAPQRRRELEEVERTQNRSLCWFELTIASDDAETCRAVTATVQALRGANRLHRRIFDLRPNRTRDRFVASEPPLLPATPAVGLRALLSSAEIATLIELPTARMRGVPVRRLMLPRIPAPPEALRAAGALDEPPVDNDAFDPETISPEQGAGVEETS</sequence>
<feature type="transmembrane region" description="Helical" evidence="2">
    <location>
        <begin position="97"/>
        <end position="118"/>
    </location>
</feature>
<keyword evidence="4" id="KW-1185">Reference proteome</keyword>
<evidence type="ECO:0000313" key="3">
    <source>
        <dbReference type="EMBL" id="MDW5592983.1"/>
    </source>
</evidence>
<gene>
    <name evidence="3" type="ORF">R7226_01450</name>
</gene>
<dbReference type="Proteomes" id="UP001284601">
    <property type="component" value="Unassembled WGS sequence"/>
</dbReference>
<evidence type="ECO:0000313" key="4">
    <source>
        <dbReference type="Proteomes" id="UP001284601"/>
    </source>
</evidence>
<dbReference type="RefSeq" id="WP_318595243.1">
    <property type="nucleotide sequence ID" value="NZ_JAWSTH010000002.1"/>
</dbReference>
<proteinExistence type="predicted"/>
<feature type="region of interest" description="Disordered" evidence="1">
    <location>
        <begin position="35"/>
        <end position="85"/>
    </location>
</feature>